<dbReference type="VEuPathDB" id="VectorBase:RSAN_032300"/>
<dbReference type="Proteomes" id="UP000821837">
    <property type="component" value="Chromosome 1"/>
</dbReference>
<dbReference type="AlphaFoldDB" id="A0A9D4QJJ1"/>
<keyword evidence="8" id="KW-0175">Coiled coil</keyword>
<evidence type="ECO:0000256" key="4">
    <source>
        <dbReference type="ARBA" id="ARBA00022722"/>
    </source>
</evidence>
<dbReference type="EMBL" id="JABSTV010001245">
    <property type="protein sequence ID" value="KAH7982975.1"/>
    <property type="molecule type" value="Genomic_DNA"/>
</dbReference>
<reference evidence="10" key="2">
    <citation type="submission" date="2021-09" db="EMBL/GenBank/DDBJ databases">
        <authorList>
            <person name="Jia N."/>
            <person name="Wang J."/>
            <person name="Shi W."/>
            <person name="Du L."/>
            <person name="Sun Y."/>
            <person name="Zhan W."/>
            <person name="Jiang J."/>
            <person name="Wang Q."/>
            <person name="Zhang B."/>
            <person name="Ji P."/>
            <person name="Sakyi L.B."/>
            <person name="Cui X."/>
            <person name="Yuan T."/>
            <person name="Jiang B."/>
            <person name="Yang W."/>
            <person name="Lam T.T.-Y."/>
            <person name="Chang Q."/>
            <person name="Ding S."/>
            <person name="Wang X."/>
            <person name="Zhu J."/>
            <person name="Ruan X."/>
            <person name="Zhao L."/>
            <person name="Wei J."/>
            <person name="Que T."/>
            <person name="Du C."/>
            <person name="Cheng J."/>
            <person name="Dai P."/>
            <person name="Han X."/>
            <person name="Huang E."/>
            <person name="Gao Y."/>
            <person name="Liu J."/>
            <person name="Shao H."/>
            <person name="Ye R."/>
            <person name="Li L."/>
            <person name="Wei W."/>
            <person name="Wang X."/>
            <person name="Wang C."/>
            <person name="Huo Q."/>
            <person name="Li W."/>
            <person name="Guo W."/>
            <person name="Chen H."/>
            <person name="Chen S."/>
            <person name="Zhou L."/>
            <person name="Zhou L."/>
            <person name="Ni X."/>
            <person name="Tian J."/>
            <person name="Zhou Y."/>
            <person name="Sheng Y."/>
            <person name="Liu T."/>
            <person name="Pan Y."/>
            <person name="Xia L."/>
            <person name="Li J."/>
            <person name="Zhao F."/>
            <person name="Cao W."/>
        </authorList>
    </citation>
    <scope>NUCLEOTIDE SEQUENCE</scope>
    <source>
        <strain evidence="10">Rsan-2018</strain>
        <tissue evidence="10">Larvae</tissue>
    </source>
</reference>
<dbReference type="InterPro" id="IPR045249">
    <property type="entry name" value="HARBI1-like"/>
</dbReference>
<organism evidence="10 11">
    <name type="scientific">Rhipicephalus sanguineus</name>
    <name type="common">Brown dog tick</name>
    <name type="synonym">Ixodes sanguineus</name>
    <dbReference type="NCBI Taxonomy" id="34632"/>
    <lineage>
        <taxon>Eukaryota</taxon>
        <taxon>Metazoa</taxon>
        <taxon>Ecdysozoa</taxon>
        <taxon>Arthropoda</taxon>
        <taxon>Chelicerata</taxon>
        <taxon>Arachnida</taxon>
        <taxon>Acari</taxon>
        <taxon>Parasitiformes</taxon>
        <taxon>Ixodida</taxon>
        <taxon>Ixodoidea</taxon>
        <taxon>Ixodidae</taxon>
        <taxon>Rhipicephalinae</taxon>
        <taxon>Rhipicephalus</taxon>
        <taxon>Rhipicephalus</taxon>
    </lineage>
</organism>
<dbReference type="GO" id="GO:0005634">
    <property type="term" value="C:nucleus"/>
    <property type="evidence" value="ECO:0007669"/>
    <property type="project" value="UniProtKB-SubCell"/>
</dbReference>
<sequence length="427" mass="48468">MASSQAILRGDHDDDEATILSLFAVQQAALRDKQAQMLRIMQQLEELEEEKEHSERERNYLAVMVARLMLRERCVWTYARPESWFETTLPHLPASAFRENFRLDMSTFRYIVSVCGSMARLDTNMRKAITLTKRVAIGLYSLATSAEERTVANLFGVSRSSVNIIFREFCNVVVRRLEPRFVRFPRAQELVEHLRQFAAVAGFPQGVGALDGCHIEVCPPQDHATDYYNYKGWYSTILLAVVDHHYKFMYTNVGSPGRMHDAAVFERSQLPKRLESDLFKMGVKQMHGVAVGPVLLADQAFPLQPHLMKPYARAGSDGSSTRAFNYRLSSARRVVENAFGRLKARFRILHKGLECDIGNVNAVIRASCVLHNICEVFSDQCDASWLEIARIEDASRIQPVCISTQQDALGVHVRDALAQHFITRAQN</sequence>
<keyword evidence="11" id="KW-1185">Reference proteome</keyword>
<keyword evidence="4" id="KW-0540">Nuclease</keyword>
<accession>A0A9D4QJJ1</accession>
<dbReference type="PANTHER" id="PTHR22930">
    <property type="match status" value="1"/>
</dbReference>
<gene>
    <name evidence="10" type="ORF">HPB52_008461</name>
</gene>
<dbReference type="GO" id="GO:0016787">
    <property type="term" value="F:hydrolase activity"/>
    <property type="evidence" value="ECO:0007669"/>
    <property type="project" value="UniProtKB-KW"/>
</dbReference>
<reference evidence="10" key="1">
    <citation type="journal article" date="2020" name="Cell">
        <title>Large-Scale Comparative Analyses of Tick Genomes Elucidate Their Genetic Diversity and Vector Capacities.</title>
        <authorList>
            <consortium name="Tick Genome and Microbiome Consortium (TIGMIC)"/>
            <person name="Jia N."/>
            <person name="Wang J."/>
            <person name="Shi W."/>
            <person name="Du L."/>
            <person name="Sun Y."/>
            <person name="Zhan W."/>
            <person name="Jiang J.F."/>
            <person name="Wang Q."/>
            <person name="Zhang B."/>
            <person name="Ji P."/>
            <person name="Bell-Sakyi L."/>
            <person name="Cui X.M."/>
            <person name="Yuan T.T."/>
            <person name="Jiang B.G."/>
            <person name="Yang W.F."/>
            <person name="Lam T.T."/>
            <person name="Chang Q.C."/>
            <person name="Ding S.J."/>
            <person name="Wang X.J."/>
            <person name="Zhu J.G."/>
            <person name="Ruan X.D."/>
            <person name="Zhao L."/>
            <person name="Wei J.T."/>
            <person name="Ye R.Z."/>
            <person name="Que T.C."/>
            <person name="Du C.H."/>
            <person name="Zhou Y.H."/>
            <person name="Cheng J.X."/>
            <person name="Dai P.F."/>
            <person name="Guo W.B."/>
            <person name="Han X.H."/>
            <person name="Huang E.J."/>
            <person name="Li L.F."/>
            <person name="Wei W."/>
            <person name="Gao Y.C."/>
            <person name="Liu J.Z."/>
            <person name="Shao H.Z."/>
            <person name="Wang X."/>
            <person name="Wang C.C."/>
            <person name="Yang T.C."/>
            <person name="Huo Q.B."/>
            <person name="Li W."/>
            <person name="Chen H.Y."/>
            <person name="Chen S.E."/>
            <person name="Zhou L.G."/>
            <person name="Ni X.B."/>
            <person name="Tian J.H."/>
            <person name="Sheng Y."/>
            <person name="Liu T."/>
            <person name="Pan Y.S."/>
            <person name="Xia L.Y."/>
            <person name="Li J."/>
            <person name="Zhao F."/>
            <person name="Cao W.C."/>
        </authorList>
    </citation>
    <scope>NUCLEOTIDE SEQUENCE</scope>
    <source>
        <strain evidence="10">Rsan-2018</strain>
    </source>
</reference>
<evidence type="ECO:0000259" key="9">
    <source>
        <dbReference type="Pfam" id="PF13359"/>
    </source>
</evidence>
<keyword evidence="7" id="KW-0539">Nucleus</keyword>
<comment type="subcellular location">
    <subcellularLocation>
        <location evidence="2">Nucleus</location>
    </subcellularLocation>
</comment>
<name>A0A9D4QJJ1_RHISA</name>
<keyword evidence="6" id="KW-0378">Hydrolase</keyword>
<evidence type="ECO:0000256" key="6">
    <source>
        <dbReference type="ARBA" id="ARBA00022801"/>
    </source>
</evidence>
<evidence type="ECO:0000256" key="1">
    <source>
        <dbReference type="ARBA" id="ARBA00001968"/>
    </source>
</evidence>
<dbReference type="PANTHER" id="PTHR22930:SF85">
    <property type="entry name" value="GH03217P-RELATED"/>
    <property type="match status" value="1"/>
</dbReference>
<evidence type="ECO:0000313" key="10">
    <source>
        <dbReference type="EMBL" id="KAH7982975.1"/>
    </source>
</evidence>
<dbReference type="OrthoDB" id="6512206at2759"/>
<proteinExistence type="inferred from homology"/>
<dbReference type="GO" id="GO:0004518">
    <property type="term" value="F:nuclease activity"/>
    <property type="evidence" value="ECO:0007669"/>
    <property type="project" value="UniProtKB-KW"/>
</dbReference>
<dbReference type="GO" id="GO:0046872">
    <property type="term" value="F:metal ion binding"/>
    <property type="evidence" value="ECO:0007669"/>
    <property type="project" value="UniProtKB-KW"/>
</dbReference>
<dbReference type="Pfam" id="PF13359">
    <property type="entry name" value="DDE_Tnp_4"/>
    <property type="match status" value="1"/>
</dbReference>
<evidence type="ECO:0000256" key="7">
    <source>
        <dbReference type="ARBA" id="ARBA00023242"/>
    </source>
</evidence>
<comment type="similarity">
    <text evidence="3">Belongs to the HARBI1 family.</text>
</comment>
<evidence type="ECO:0000256" key="3">
    <source>
        <dbReference type="ARBA" id="ARBA00006958"/>
    </source>
</evidence>
<dbReference type="OMA" id="VSTVFNC"/>
<protein>
    <recommendedName>
        <fullName evidence="9">DDE Tnp4 domain-containing protein</fullName>
    </recommendedName>
</protein>
<comment type="cofactor">
    <cofactor evidence="1">
        <name>a divalent metal cation</name>
        <dbReference type="ChEBI" id="CHEBI:60240"/>
    </cofactor>
</comment>
<dbReference type="InterPro" id="IPR027806">
    <property type="entry name" value="HARBI1_dom"/>
</dbReference>
<evidence type="ECO:0000256" key="5">
    <source>
        <dbReference type="ARBA" id="ARBA00022723"/>
    </source>
</evidence>
<feature type="domain" description="DDE Tnp4" evidence="9">
    <location>
        <begin position="210"/>
        <end position="372"/>
    </location>
</feature>
<evidence type="ECO:0000256" key="2">
    <source>
        <dbReference type="ARBA" id="ARBA00004123"/>
    </source>
</evidence>
<evidence type="ECO:0000313" key="11">
    <source>
        <dbReference type="Proteomes" id="UP000821837"/>
    </source>
</evidence>
<feature type="coiled-coil region" evidence="8">
    <location>
        <begin position="30"/>
        <end position="64"/>
    </location>
</feature>
<comment type="caution">
    <text evidence="10">The sequence shown here is derived from an EMBL/GenBank/DDBJ whole genome shotgun (WGS) entry which is preliminary data.</text>
</comment>
<evidence type="ECO:0000256" key="8">
    <source>
        <dbReference type="SAM" id="Coils"/>
    </source>
</evidence>
<keyword evidence="5" id="KW-0479">Metal-binding</keyword>